<dbReference type="CDD" id="cd06261">
    <property type="entry name" value="TM_PBP2"/>
    <property type="match status" value="1"/>
</dbReference>
<keyword evidence="4 7" id="KW-0812">Transmembrane</keyword>
<feature type="transmembrane region" description="Helical" evidence="7">
    <location>
        <begin position="91"/>
        <end position="113"/>
    </location>
</feature>
<evidence type="ECO:0000313" key="11">
    <source>
        <dbReference type="Proteomes" id="UP000236569"/>
    </source>
</evidence>
<evidence type="ECO:0000256" key="4">
    <source>
        <dbReference type="ARBA" id="ARBA00022692"/>
    </source>
</evidence>
<evidence type="ECO:0000256" key="6">
    <source>
        <dbReference type="ARBA" id="ARBA00023136"/>
    </source>
</evidence>
<feature type="transmembrane region" description="Helical" evidence="7">
    <location>
        <begin position="281"/>
        <end position="301"/>
    </location>
</feature>
<evidence type="ECO:0000313" key="10">
    <source>
        <dbReference type="EMBL" id="GBF08098.1"/>
    </source>
</evidence>
<evidence type="ECO:0000256" key="3">
    <source>
        <dbReference type="ARBA" id="ARBA00022475"/>
    </source>
</evidence>
<dbReference type="SUPFAM" id="SSF161098">
    <property type="entry name" value="MetI-like"/>
    <property type="match status" value="1"/>
</dbReference>
<feature type="region of interest" description="Disordered" evidence="8">
    <location>
        <begin position="1"/>
        <end position="20"/>
    </location>
</feature>
<comment type="similarity">
    <text evidence="7">Belongs to the binding-protein-dependent transport system permease family.</text>
</comment>
<dbReference type="InterPro" id="IPR000515">
    <property type="entry name" value="MetI-like"/>
</dbReference>
<dbReference type="GO" id="GO:0055085">
    <property type="term" value="P:transmembrane transport"/>
    <property type="evidence" value="ECO:0007669"/>
    <property type="project" value="InterPro"/>
</dbReference>
<gene>
    <name evidence="10" type="ORF">DAERI_220041</name>
</gene>
<proteinExistence type="inferred from homology"/>
<dbReference type="InterPro" id="IPR051393">
    <property type="entry name" value="ABC_transporter_permease"/>
</dbReference>
<dbReference type="PANTHER" id="PTHR30193">
    <property type="entry name" value="ABC TRANSPORTER PERMEASE PROTEIN"/>
    <property type="match status" value="1"/>
</dbReference>
<reference evidence="11" key="1">
    <citation type="submission" date="2018-01" db="EMBL/GenBank/DDBJ databases">
        <title>Draft Genome Sequence of the Radioresistant Bacterium Deinococcus aerius TR0125, Isolated from the Higher Atmosphere above Japan.</title>
        <authorList>
            <person name="Satoh K."/>
            <person name="Arai H."/>
            <person name="Sanzen T."/>
            <person name="Kawaguchi Y."/>
            <person name="Hayashi H."/>
            <person name="Yokobori S."/>
            <person name="Yamagishi A."/>
            <person name="Oono Y."/>
            <person name="Narumi I."/>
        </authorList>
    </citation>
    <scope>NUCLEOTIDE SEQUENCE [LARGE SCALE GENOMIC DNA]</scope>
    <source>
        <strain evidence="11">TR0125</strain>
    </source>
</reference>
<dbReference type="EMBL" id="BFAG01000022">
    <property type="protein sequence ID" value="GBF08098.1"/>
    <property type="molecule type" value="Genomic_DNA"/>
</dbReference>
<feature type="transmembrane region" description="Helical" evidence="7">
    <location>
        <begin position="125"/>
        <end position="145"/>
    </location>
</feature>
<dbReference type="GO" id="GO:0005886">
    <property type="term" value="C:plasma membrane"/>
    <property type="evidence" value="ECO:0007669"/>
    <property type="project" value="UniProtKB-SubCell"/>
</dbReference>
<comment type="caution">
    <text evidence="10">The sequence shown here is derived from an EMBL/GenBank/DDBJ whole genome shotgun (WGS) entry which is preliminary data.</text>
</comment>
<evidence type="ECO:0000256" key="1">
    <source>
        <dbReference type="ARBA" id="ARBA00004651"/>
    </source>
</evidence>
<accession>A0A2I9DNB8</accession>
<dbReference type="AlphaFoldDB" id="A0A2I9DNB8"/>
<evidence type="ECO:0000256" key="8">
    <source>
        <dbReference type="SAM" id="MobiDB-lite"/>
    </source>
</evidence>
<evidence type="ECO:0000259" key="9">
    <source>
        <dbReference type="PROSITE" id="PS50928"/>
    </source>
</evidence>
<dbReference type="OrthoDB" id="9778687at2"/>
<keyword evidence="10" id="KW-0762">Sugar transport</keyword>
<comment type="subcellular location">
    <subcellularLocation>
        <location evidence="1 7">Cell membrane</location>
        <topology evidence="1 7">Multi-pass membrane protein</topology>
    </subcellularLocation>
</comment>
<keyword evidence="3" id="KW-1003">Cell membrane</keyword>
<dbReference type="RefSeq" id="WP_103131375.1">
    <property type="nucleotide sequence ID" value="NZ_BFAG01000022.1"/>
</dbReference>
<keyword evidence="11" id="KW-1185">Reference proteome</keyword>
<dbReference type="Pfam" id="PF00528">
    <property type="entry name" value="BPD_transp_1"/>
    <property type="match status" value="1"/>
</dbReference>
<organism evidence="10 11">
    <name type="scientific">Deinococcus aerius</name>
    <dbReference type="NCBI Taxonomy" id="200253"/>
    <lineage>
        <taxon>Bacteria</taxon>
        <taxon>Thermotogati</taxon>
        <taxon>Deinococcota</taxon>
        <taxon>Deinococci</taxon>
        <taxon>Deinococcales</taxon>
        <taxon>Deinococcaceae</taxon>
        <taxon>Deinococcus</taxon>
    </lineage>
</organism>
<feature type="transmembrane region" description="Helical" evidence="7">
    <location>
        <begin position="228"/>
        <end position="247"/>
    </location>
</feature>
<dbReference type="PANTHER" id="PTHR30193:SF37">
    <property type="entry name" value="INNER MEMBRANE ABC TRANSPORTER PERMEASE PROTEIN YCJO"/>
    <property type="match status" value="1"/>
</dbReference>
<dbReference type="Proteomes" id="UP000236569">
    <property type="component" value="Unassembled WGS sequence"/>
</dbReference>
<feature type="transmembrane region" description="Helical" evidence="7">
    <location>
        <begin position="30"/>
        <end position="56"/>
    </location>
</feature>
<dbReference type="InterPro" id="IPR035906">
    <property type="entry name" value="MetI-like_sf"/>
</dbReference>
<feature type="domain" description="ABC transmembrane type-1" evidence="9">
    <location>
        <begin position="88"/>
        <end position="300"/>
    </location>
</feature>
<sequence>MTLQKTTTPVTGQPQPARRKSRLLRAEARAAALFISPAMGLFLIFTVAPVLFAFVLSFSRYDILTPVRWVGLANYQRLLTDNLFWLGVRNVGFYALLYVPSMIAISLGLALALNRRKPGMVFFRTLFYLPAVTSSVAGATVWSWMLQRDYGVVNQVLGVFGIQGPAWLANSDTAMYAIVFVTLWQGLGGNIIIYLAGLAGVPKYLYEAAALDGATPWQQFRHITVPTLRATTFFVTFMTLIGAFQLFDQAYVMTQGGPGYATTTAVYQIYQNGFTQLQMGYASAQAFVLALAILVISLLNLRLNRDSGVT</sequence>
<evidence type="ECO:0000256" key="7">
    <source>
        <dbReference type="RuleBase" id="RU363032"/>
    </source>
</evidence>
<evidence type="ECO:0000256" key="2">
    <source>
        <dbReference type="ARBA" id="ARBA00022448"/>
    </source>
</evidence>
<name>A0A2I9DNB8_9DEIO</name>
<feature type="transmembrane region" description="Helical" evidence="7">
    <location>
        <begin position="174"/>
        <end position="196"/>
    </location>
</feature>
<protein>
    <submittedName>
        <fullName evidence="10">Permease component of ABC-type sugar transporter</fullName>
    </submittedName>
</protein>
<feature type="compositionally biased region" description="Polar residues" evidence="8">
    <location>
        <begin position="1"/>
        <end position="14"/>
    </location>
</feature>
<keyword evidence="6 7" id="KW-0472">Membrane</keyword>
<keyword evidence="2 7" id="KW-0813">Transport</keyword>
<dbReference type="Gene3D" id="1.10.3720.10">
    <property type="entry name" value="MetI-like"/>
    <property type="match status" value="1"/>
</dbReference>
<evidence type="ECO:0000256" key="5">
    <source>
        <dbReference type="ARBA" id="ARBA00022989"/>
    </source>
</evidence>
<keyword evidence="5 7" id="KW-1133">Transmembrane helix</keyword>
<dbReference type="PROSITE" id="PS50928">
    <property type="entry name" value="ABC_TM1"/>
    <property type="match status" value="1"/>
</dbReference>